<dbReference type="Gene3D" id="3.40.50.300">
    <property type="entry name" value="P-loop containing nucleotide triphosphate hydrolases"/>
    <property type="match status" value="1"/>
</dbReference>
<dbReference type="STRING" id="198616.SAMN05216193_111156"/>
<gene>
    <name evidence="6" type="ORF">SAMN05216193_111156</name>
</gene>
<dbReference type="InterPro" id="IPR036388">
    <property type="entry name" value="WH-like_DNA-bd_sf"/>
</dbReference>
<protein>
    <submittedName>
        <fullName evidence="6">LuxR family transcriptional regulator, maltose regulon positive regulatory protein</fullName>
    </submittedName>
</protein>
<dbReference type="InterPro" id="IPR041617">
    <property type="entry name" value="TPR_MalT"/>
</dbReference>
<keyword evidence="3" id="KW-0238">DNA-binding</keyword>
<dbReference type="PANTHER" id="PTHR44688:SF25">
    <property type="entry name" value="HTH LUXR-TYPE DOMAIN-CONTAINING PROTEIN"/>
    <property type="match status" value="1"/>
</dbReference>
<dbReference type="SUPFAM" id="SSF46894">
    <property type="entry name" value="C-terminal effector domain of the bipartite response regulators"/>
    <property type="match status" value="1"/>
</dbReference>
<dbReference type="SUPFAM" id="SSF52540">
    <property type="entry name" value="P-loop containing nucleoside triphosphate hydrolases"/>
    <property type="match status" value="1"/>
</dbReference>
<dbReference type="InterPro" id="IPR059106">
    <property type="entry name" value="WHD_MalT"/>
</dbReference>
<evidence type="ECO:0000256" key="2">
    <source>
        <dbReference type="ARBA" id="ARBA00023015"/>
    </source>
</evidence>
<dbReference type="InterPro" id="IPR000792">
    <property type="entry name" value="Tscrpt_reg_LuxR_C"/>
</dbReference>
<dbReference type="Gene3D" id="1.25.40.10">
    <property type="entry name" value="Tetratricopeptide repeat domain"/>
    <property type="match status" value="1"/>
</dbReference>
<reference evidence="7" key="1">
    <citation type="submission" date="2016-10" db="EMBL/GenBank/DDBJ databases">
        <authorList>
            <person name="Varghese N."/>
            <person name="Submissions S."/>
        </authorList>
    </citation>
    <scope>NUCLEOTIDE SEQUENCE [LARGE SCALE GENOMIC DNA]</scope>
    <source>
        <strain evidence="7">JCM 21621</strain>
    </source>
</reference>
<dbReference type="InterPro" id="IPR011990">
    <property type="entry name" value="TPR-like_helical_dom_sf"/>
</dbReference>
<dbReference type="Gene3D" id="1.10.10.10">
    <property type="entry name" value="Winged helix-like DNA-binding domain superfamily/Winged helix DNA-binding domain"/>
    <property type="match status" value="1"/>
</dbReference>
<dbReference type="Pfam" id="PF00196">
    <property type="entry name" value="GerE"/>
    <property type="match status" value="1"/>
</dbReference>
<dbReference type="GO" id="GO:0003677">
    <property type="term" value="F:DNA binding"/>
    <property type="evidence" value="ECO:0007669"/>
    <property type="project" value="UniProtKB-KW"/>
</dbReference>
<evidence type="ECO:0000313" key="6">
    <source>
        <dbReference type="EMBL" id="SDO45519.1"/>
    </source>
</evidence>
<sequence length="896" mass="99883">MNPTSPLLVSTKFSPPRIGSQSVPRRNLLARLQAEHQNRLFLVTAGAGFGKTILLAQWRQALITDGATVAWMSLSQDDSQLETFCLSLIGALQQVGVSLEENLLPLNEEAGSDVMHMMSSLLINTLARTSGEFYLMLDDLQQARDPRITQLLQGLIEGAPHNLHIALASRQMPGLLLGRLRAMGELCEVEGAELAFDFHESHDFLKTHLDSAIDVDTAHALHDQADGWPIGLQLLSISRKANPRRRGGSINPQASSQGLEEYLAEDVIADLPAGLLDFLQKISILRRFNAPLAAHVTGVSEAEAMIEAIESRNLFLQSVDAPGDYQWLRLHPMFNEFLAKRLVASGTDVRLLHRRATEWFERAGLVAETMRHALLAEDFDLLVELLHRSQPSYKSVSHLGQFIRWLDNVPLLLLTQHPDLLIMGIWSCLLTSRTARAESWLAALVDAQLTPQWQDQVALLRATLAIQHDDMAEAHALLEPLMGTTLENPFLAQVCACLTVSALSSLGRYAEARRYFNSPAGRCLRSSSYEMALIGAASMAQMALFEGNVLEAERSCSTVLAQAEQVHGRRSVSACNCAAILGEAYYELDRIDEAREVLANRQDILRFAVPEYRISSALSHARLQLLQESSRSALEYLSRQEEQFRDLGLHRGVAAMLAERLRILLRSGDWRQAEVIQAALEDLPRETLEPTPAQAEVAVLTALSKARLALARQQPELALRALSEIEGPAREYARSGWRLKAEILRTLVLDMLGREEESLERAQSVLAGAYRMGMLRTLLDEGEPLRRLLTRLEIPADKELAAYLQELTRRQPVQTEQDEVEPQVGGAETKEPLLTRRELEILELLEQSMSNKRIALALNLSLQTVKWNLRNIFSKLGVSSRYEAIIIARKRVPRGS</sequence>
<evidence type="ECO:0000256" key="3">
    <source>
        <dbReference type="ARBA" id="ARBA00023125"/>
    </source>
</evidence>
<evidence type="ECO:0000256" key="4">
    <source>
        <dbReference type="ARBA" id="ARBA00023163"/>
    </source>
</evidence>
<evidence type="ECO:0000256" key="1">
    <source>
        <dbReference type="ARBA" id="ARBA00022737"/>
    </source>
</evidence>
<dbReference type="SUPFAM" id="SSF48452">
    <property type="entry name" value="TPR-like"/>
    <property type="match status" value="1"/>
</dbReference>
<dbReference type="EMBL" id="FNIJ01000011">
    <property type="protein sequence ID" value="SDO45519.1"/>
    <property type="molecule type" value="Genomic_DNA"/>
</dbReference>
<keyword evidence="4" id="KW-0804">Transcription</keyword>
<dbReference type="OrthoDB" id="1123107at2"/>
<evidence type="ECO:0000259" key="5">
    <source>
        <dbReference type="PROSITE" id="PS50043"/>
    </source>
</evidence>
<dbReference type="Proteomes" id="UP000242957">
    <property type="component" value="Unassembled WGS sequence"/>
</dbReference>
<keyword evidence="7" id="KW-1185">Reference proteome</keyword>
<evidence type="ECO:0000313" key="7">
    <source>
        <dbReference type="Proteomes" id="UP000242957"/>
    </source>
</evidence>
<organism evidence="6 7">
    <name type="scientific">Pseudomonas jinjuensis</name>
    <dbReference type="NCBI Taxonomy" id="198616"/>
    <lineage>
        <taxon>Bacteria</taxon>
        <taxon>Pseudomonadati</taxon>
        <taxon>Pseudomonadota</taxon>
        <taxon>Gammaproteobacteria</taxon>
        <taxon>Pseudomonadales</taxon>
        <taxon>Pseudomonadaceae</taxon>
        <taxon>Pseudomonas</taxon>
    </lineage>
</organism>
<dbReference type="PROSITE" id="PS50043">
    <property type="entry name" value="HTH_LUXR_2"/>
    <property type="match status" value="1"/>
</dbReference>
<dbReference type="SMART" id="SM00421">
    <property type="entry name" value="HTH_LUXR"/>
    <property type="match status" value="1"/>
</dbReference>
<dbReference type="InterPro" id="IPR027417">
    <property type="entry name" value="P-loop_NTPase"/>
</dbReference>
<name>A0A1H0JPT3_9PSED</name>
<dbReference type="InterPro" id="IPR016032">
    <property type="entry name" value="Sig_transdc_resp-reg_C-effctor"/>
</dbReference>
<dbReference type="PRINTS" id="PR00038">
    <property type="entry name" value="HTHLUXR"/>
</dbReference>
<keyword evidence="1" id="KW-0677">Repeat</keyword>
<feature type="domain" description="HTH luxR-type" evidence="5">
    <location>
        <begin position="827"/>
        <end position="892"/>
    </location>
</feature>
<dbReference type="Pfam" id="PF25873">
    <property type="entry name" value="WHD_MalT"/>
    <property type="match status" value="1"/>
</dbReference>
<keyword evidence="2" id="KW-0805">Transcription regulation</keyword>
<dbReference type="RefSeq" id="WP_084311229.1">
    <property type="nucleotide sequence ID" value="NZ_FNIJ01000011.1"/>
</dbReference>
<dbReference type="PANTHER" id="PTHR44688">
    <property type="entry name" value="DNA-BINDING TRANSCRIPTIONAL ACTIVATOR DEVR_DOSR"/>
    <property type="match status" value="1"/>
</dbReference>
<dbReference type="GO" id="GO:0006355">
    <property type="term" value="P:regulation of DNA-templated transcription"/>
    <property type="evidence" value="ECO:0007669"/>
    <property type="project" value="InterPro"/>
</dbReference>
<dbReference type="InterPro" id="IPR056884">
    <property type="entry name" value="NPHP3-like_N"/>
</dbReference>
<proteinExistence type="predicted"/>
<dbReference type="AlphaFoldDB" id="A0A1H0JPT3"/>
<dbReference type="Pfam" id="PF24883">
    <property type="entry name" value="NPHP3_N"/>
    <property type="match status" value="1"/>
</dbReference>
<dbReference type="Pfam" id="PF17874">
    <property type="entry name" value="TPR_MalT"/>
    <property type="match status" value="1"/>
</dbReference>
<accession>A0A1H0JPT3</accession>
<dbReference type="CDD" id="cd06170">
    <property type="entry name" value="LuxR_C_like"/>
    <property type="match status" value="1"/>
</dbReference>